<accession>A0A1I2STY8</accession>
<keyword evidence="1" id="KW-0472">Membrane</keyword>
<name>A0A1I2STY8_9BACL</name>
<dbReference type="Proteomes" id="UP000198661">
    <property type="component" value="Unassembled WGS sequence"/>
</dbReference>
<keyword evidence="1" id="KW-1133">Transmembrane helix</keyword>
<feature type="transmembrane region" description="Helical" evidence="1">
    <location>
        <begin position="7"/>
        <end position="29"/>
    </location>
</feature>
<dbReference type="InterPro" id="IPR051784">
    <property type="entry name" value="Nod_factor_ABC_transporter"/>
</dbReference>
<evidence type="ECO:0000313" key="2">
    <source>
        <dbReference type="EMBL" id="SFG53626.1"/>
    </source>
</evidence>
<evidence type="ECO:0000256" key="1">
    <source>
        <dbReference type="SAM" id="Phobius"/>
    </source>
</evidence>
<dbReference type="AlphaFoldDB" id="A0A1I2STY8"/>
<keyword evidence="3" id="KW-1185">Reference proteome</keyword>
<dbReference type="PANTHER" id="PTHR43229:SF2">
    <property type="entry name" value="NODULATION PROTEIN J"/>
    <property type="match status" value="1"/>
</dbReference>
<keyword evidence="1" id="KW-0812">Transmembrane</keyword>
<protein>
    <submittedName>
        <fullName evidence="2">ABC-2 type transporter</fullName>
    </submittedName>
</protein>
<dbReference type="EMBL" id="FOOK01000044">
    <property type="protein sequence ID" value="SFG53626.1"/>
    <property type="molecule type" value="Genomic_DNA"/>
</dbReference>
<proteinExistence type="predicted"/>
<reference evidence="2 3" key="1">
    <citation type="submission" date="2016-10" db="EMBL/GenBank/DDBJ databases">
        <authorList>
            <person name="de Groot N.N."/>
        </authorList>
    </citation>
    <scope>NUCLEOTIDE SEQUENCE [LARGE SCALE GENOMIC DNA]</scope>
    <source>
        <strain evidence="2 3">DSM 44945</strain>
    </source>
</reference>
<feature type="transmembrane region" description="Helical" evidence="1">
    <location>
        <begin position="41"/>
        <end position="60"/>
    </location>
</feature>
<dbReference type="STRING" id="201973.SAMN04488025_1449"/>
<gene>
    <name evidence="2" type="ORF">SAMN04488025_1449</name>
</gene>
<sequence>MMLGAHMLCGAFVFLVSALILTVFGWAFYEEAPKYPESVAAALLPSILALFPSGMFVTSLARDNRSAAAIGFLLLNRMLFLSGATFSTERMPSYLPTSAKILPPASWWNCLHKTWNKATLQDKSVHVAVLAAIANVSGIPAARFFRREDCAFLGPGPGSVDKQNNALYNIFLAVRRS</sequence>
<dbReference type="PANTHER" id="PTHR43229">
    <property type="entry name" value="NODULATION PROTEIN J"/>
    <property type="match status" value="1"/>
</dbReference>
<evidence type="ECO:0000313" key="3">
    <source>
        <dbReference type="Proteomes" id="UP000198661"/>
    </source>
</evidence>
<organism evidence="2 3">
    <name type="scientific">Planifilum fulgidum</name>
    <dbReference type="NCBI Taxonomy" id="201973"/>
    <lineage>
        <taxon>Bacteria</taxon>
        <taxon>Bacillati</taxon>
        <taxon>Bacillota</taxon>
        <taxon>Bacilli</taxon>
        <taxon>Bacillales</taxon>
        <taxon>Thermoactinomycetaceae</taxon>
        <taxon>Planifilum</taxon>
    </lineage>
</organism>